<evidence type="ECO:0000256" key="7">
    <source>
        <dbReference type="ARBA" id="ARBA00022777"/>
    </source>
</evidence>
<evidence type="ECO:0000256" key="10">
    <source>
        <dbReference type="ARBA" id="ARBA00023136"/>
    </source>
</evidence>
<dbReference type="InterPro" id="IPR025287">
    <property type="entry name" value="WAK_GUB"/>
</dbReference>
<dbReference type="SMART" id="SM00220">
    <property type="entry name" value="S_TKc"/>
    <property type="match status" value="1"/>
</dbReference>
<dbReference type="PROSITE" id="PS00107">
    <property type="entry name" value="PROTEIN_KINASE_ATP"/>
    <property type="match status" value="1"/>
</dbReference>
<organism evidence="16 17">
    <name type="scientific">Acer yangbiense</name>
    <dbReference type="NCBI Taxonomy" id="1000413"/>
    <lineage>
        <taxon>Eukaryota</taxon>
        <taxon>Viridiplantae</taxon>
        <taxon>Streptophyta</taxon>
        <taxon>Embryophyta</taxon>
        <taxon>Tracheophyta</taxon>
        <taxon>Spermatophyta</taxon>
        <taxon>Magnoliopsida</taxon>
        <taxon>eudicotyledons</taxon>
        <taxon>Gunneridae</taxon>
        <taxon>Pentapetalae</taxon>
        <taxon>rosids</taxon>
        <taxon>malvids</taxon>
        <taxon>Sapindales</taxon>
        <taxon>Sapindaceae</taxon>
        <taxon>Hippocastanoideae</taxon>
        <taxon>Acereae</taxon>
        <taxon>Acer</taxon>
    </lineage>
</organism>
<keyword evidence="5 14" id="KW-0732">Signal</keyword>
<dbReference type="Proteomes" id="UP000323000">
    <property type="component" value="Chromosome 8"/>
</dbReference>
<dbReference type="OrthoDB" id="544400at2759"/>
<keyword evidence="11" id="KW-0325">Glycoprotein</keyword>
<dbReference type="Gene3D" id="3.30.200.20">
    <property type="entry name" value="Phosphorylase Kinase, domain 1"/>
    <property type="match status" value="1"/>
</dbReference>
<evidence type="ECO:0000256" key="5">
    <source>
        <dbReference type="ARBA" id="ARBA00022729"/>
    </source>
</evidence>
<comment type="subcellular location">
    <subcellularLocation>
        <location evidence="1">Membrane</location>
        <topology evidence="1">Single-pass type I membrane protein</topology>
    </subcellularLocation>
</comment>
<dbReference type="GO" id="GO:0016020">
    <property type="term" value="C:membrane"/>
    <property type="evidence" value="ECO:0007669"/>
    <property type="project" value="UniProtKB-SubCell"/>
</dbReference>
<dbReference type="GO" id="GO:0005524">
    <property type="term" value="F:ATP binding"/>
    <property type="evidence" value="ECO:0007669"/>
    <property type="project" value="UniProtKB-UniRule"/>
</dbReference>
<dbReference type="PROSITE" id="PS50011">
    <property type="entry name" value="PROTEIN_KINASE_DOM"/>
    <property type="match status" value="1"/>
</dbReference>
<dbReference type="PANTHER" id="PTHR27009">
    <property type="entry name" value="RUST RESISTANCE KINASE LR10-RELATED"/>
    <property type="match status" value="1"/>
</dbReference>
<evidence type="ECO:0000313" key="17">
    <source>
        <dbReference type="Proteomes" id="UP000323000"/>
    </source>
</evidence>
<reference evidence="17" key="1">
    <citation type="journal article" date="2019" name="Gigascience">
        <title>De novo genome assembly of the endangered Acer yangbiense, a plant species with extremely small populations endemic to Yunnan Province, China.</title>
        <authorList>
            <person name="Yang J."/>
            <person name="Wariss H.M."/>
            <person name="Tao L."/>
            <person name="Zhang R."/>
            <person name="Yun Q."/>
            <person name="Hollingsworth P."/>
            <person name="Dao Z."/>
            <person name="Luo G."/>
            <person name="Guo H."/>
            <person name="Ma Y."/>
            <person name="Sun W."/>
        </authorList>
    </citation>
    <scope>NUCLEOTIDE SEQUENCE [LARGE SCALE GENOMIC DNA]</scope>
    <source>
        <strain evidence="17">cv. Malutang</strain>
    </source>
</reference>
<evidence type="ECO:0000256" key="13">
    <source>
        <dbReference type="SAM" id="Phobius"/>
    </source>
</evidence>
<keyword evidence="10 13" id="KW-0472">Membrane</keyword>
<feature type="signal peptide" evidence="14">
    <location>
        <begin position="1"/>
        <end position="28"/>
    </location>
</feature>
<feature type="chain" id="PRO_5023146120" description="Protein kinase domain-containing protein" evidence="14">
    <location>
        <begin position="29"/>
        <end position="639"/>
    </location>
</feature>
<dbReference type="InterPro" id="IPR008271">
    <property type="entry name" value="Ser/Thr_kinase_AS"/>
</dbReference>
<dbReference type="EMBL" id="VAHF01000008">
    <property type="protein sequence ID" value="TXG57287.1"/>
    <property type="molecule type" value="Genomic_DNA"/>
</dbReference>
<evidence type="ECO:0000256" key="12">
    <source>
        <dbReference type="PROSITE-ProRule" id="PRU10141"/>
    </source>
</evidence>
<keyword evidence="9 13" id="KW-1133">Transmembrane helix</keyword>
<dbReference type="Pfam" id="PF00069">
    <property type="entry name" value="Pkinase"/>
    <property type="match status" value="1"/>
</dbReference>
<evidence type="ECO:0000256" key="3">
    <source>
        <dbReference type="ARBA" id="ARBA00022679"/>
    </source>
</evidence>
<evidence type="ECO:0000256" key="8">
    <source>
        <dbReference type="ARBA" id="ARBA00022840"/>
    </source>
</evidence>
<feature type="domain" description="Protein kinase" evidence="15">
    <location>
        <begin position="315"/>
        <end position="601"/>
    </location>
</feature>
<dbReference type="InterPro" id="IPR000719">
    <property type="entry name" value="Prot_kinase_dom"/>
</dbReference>
<dbReference type="GO" id="GO:0004674">
    <property type="term" value="F:protein serine/threonine kinase activity"/>
    <property type="evidence" value="ECO:0007669"/>
    <property type="project" value="UniProtKB-KW"/>
</dbReference>
<accession>A0A5C7HJU5</accession>
<gene>
    <name evidence="16" type="ORF">EZV62_018600</name>
</gene>
<keyword evidence="3" id="KW-0808">Transferase</keyword>
<dbReference type="SUPFAM" id="SSF56112">
    <property type="entry name" value="Protein kinase-like (PK-like)"/>
    <property type="match status" value="1"/>
</dbReference>
<evidence type="ECO:0000256" key="14">
    <source>
        <dbReference type="SAM" id="SignalP"/>
    </source>
</evidence>
<keyword evidence="4 13" id="KW-0812">Transmembrane</keyword>
<comment type="caution">
    <text evidence="16">The sequence shown here is derived from an EMBL/GenBank/DDBJ whole genome shotgun (WGS) entry which is preliminary data.</text>
</comment>
<evidence type="ECO:0000313" key="16">
    <source>
        <dbReference type="EMBL" id="TXG57287.1"/>
    </source>
</evidence>
<dbReference type="Gene3D" id="1.10.510.10">
    <property type="entry name" value="Transferase(Phosphotransferase) domain 1"/>
    <property type="match status" value="1"/>
</dbReference>
<evidence type="ECO:0000256" key="1">
    <source>
        <dbReference type="ARBA" id="ARBA00004479"/>
    </source>
</evidence>
<dbReference type="AlphaFoldDB" id="A0A5C7HJU5"/>
<keyword evidence="7" id="KW-0418">Kinase</keyword>
<dbReference type="CDD" id="cd14066">
    <property type="entry name" value="STKc_IRAK"/>
    <property type="match status" value="1"/>
</dbReference>
<feature type="transmembrane region" description="Helical" evidence="13">
    <location>
        <begin position="244"/>
        <end position="277"/>
    </location>
</feature>
<evidence type="ECO:0000256" key="2">
    <source>
        <dbReference type="ARBA" id="ARBA00022527"/>
    </source>
</evidence>
<dbReference type="InterPro" id="IPR045874">
    <property type="entry name" value="LRK10/LRL21-25-like"/>
</dbReference>
<keyword evidence="6 12" id="KW-0547">Nucleotide-binding</keyword>
<proteinExistence type="predicted"/>
<dbReference type="InterPro" id="IPR017441">
    <property type="entry name" value="Protein_kinase_ATP_BS"/>
</dbReference>
<evidence type="ECO:0000256" key="9">
    <source>
        <dbReference type="ARBA" id="ARBA00022989"/>
    </source>
</evidence>
<keyword evidence="17" id="KW-1185">Reference proteome</keyword>
<dbReference type="PROSITE" id="PS00108">
    <property type="entry name" value="PROTEIN_KINASE_ST"/>
    <property type="match status" value="1"/>
</dbReference>
<dbReference type="FunFam" id="1.10.510.10:FF:000590">
    <property type="entry name" value="PR5-like receptor kinase"/>
    <property type="match status" value="1"/>
</dbReference>
<evidence type="ECO:0000256" key="4">
    <source>
        <dbReference type="ARBA" id="ARBA00022692"/>
    </source>
</evidence>
<evidence type="ECO:0000256" key="11">
    <source>
        <dbReference type="ARBA" id="ARBA00023180"/>
    </source>
</evidence>
<keyword evidence="8 12" id="KW-0067">ATP-binding</keyword>
<evidence type="ECO:0000259" key="15">
    <source>
        <dbReference type="PROSITE" id="PS50011"/>
    </source>
</evidence>
<feature type="binding site" evidence="12">
    <location>
        <position position="343"/>
    </location>
    <ligand>
        <name>ATP</name>
        <dbReference type="ChEBI" id="CHEBI:30616"/>
    </ligand>
</feature>
<name>A0A5C7HJU5_9ROSI</name>
<sequence length="639" mass="71669">MGREESSNFSTFFLFSLLSFLFITETQARKLQQVVCSSSCGDIKNISYPFRLKSDPAGCGDPDYELSCQSNKTILEFHSGKYYVEKISYSEQIIRVVDVNLAGGSCGLPYKSLSRDVNDIRYSRQVDTRMKTASFVNCSRNISDTGYRKVPCLSGDQSFVYVISGGDAISLLPEPCFFISMVPILDAGVDYPSYETIRNLLKSGFDLGWSVLCRDCFAAGNMCFSSANSKPYCYDNGSNFIVALIQLIFTSLVTFLLAMGLISRFIVIPIVLIVFLIHKYRTTRKTVDNVEKFLYKQQSWMPKRYSYIEIIAITNHFRDKLGQGGFGSVYKGQLSDGSSIAVKVLENSSFSGEEFINEVSTIGRIHHANVVRLLGFCSEGSKRSLVYEYMPNGSLDRHIFSKKGTGESFSWEKLHEIALGTARGIEYLHNGCDMCILHFDIKPHNILLDCNFIPKVADFGLAKFYPKERDFVSVSALRGTIGYIAPELISRNFGAVSCKSDVYSFGMLLLEMAGGRRNSYAKATRSSKAYFPSWVYDKITNGEDLELPDVSEIEVVIARKLCIVGLWCIQVEATHRPSITKVVEMLEGSIDDLQMPPKPFFSSSPQHKSIREIQSDSSTELLESESFEECSYSHQSSYI</sequence>
<evidence type="ECO:0000256" key="6">
    <source>
        <dbReference type="ARBA" id="ARBA00022741"/>
    </source>
</evidence>
<keyword evidence="2" id="KW-0723">Serine/threonine-protein kinase</keyword>
<dbReference type="FunFam" id="3.30.200.20:FF:000178">
    <property type="entry name" value="serine/threonine-protein kinase PBS1-like"/>
    <property type="match status" value="1"/>
</dbReference>
<dbReference type="Pfam" id="PF13947">
    <property type="entry name" value="GUB_WAK_bind"/>
    <property type="match status" value="1"/>
</dbReference>
<dbReference type="GO" id="GO:0030247">
    <property type="term" value="F:polysaccharide binding"/>
    <property type="evidence" value="ECO:0007669"/>
    <property type="project" value="InterPro"/>
</dbReference>
<protein>
    <recommendedName>
        <fullName evidence="15">Protein kinase domain-containing protein</fullName>
    </recommendedName>
</protein>
<dbReference type="InterPro" id="IPR011009">
    <property type="entry name" value="Kinase-like_dom_sf"/>
</dbReference>